<feature type="region of interest" description="Disordered" evidence="1">
    <location>
        <begin position="108"/>
        <end position="202"/>
    </location>
</feature>
<feature type="compositionally biased region" description="Polar residues" evidence="1">
    <location>
        <begin position="162"/>
        <end position="171"/>
    </location>
</feature>
<dbReference type="Proteomes" id="UP000314986">
    <property type="component" value="Unassembled WGS sequence"/>
</dbReference>
<reference evidence="2" key="4">
    <citation type="submission" date="2025-08" db="UniProtKB">
        <authorList>
            <consortium name="Ensembl"/>
        </authorList>
    </citation>
    <scope>IDENTIFICATION</scope>
</reference>
<feature type="compositionally biased region" description="Pro residues" evidence="1">
    <location>
        <begin position="117"/>
        <end position="140"/>
    </location>
</feature>
<evidence type="ECO:0000313" key="3">
    <source>
        <dbReference type="Proteomes" id="UP000314986"/>
    </source>
</evidence>
<protein>
    <submittedName>
        <fullName evidence="2">Serine/threonine-protein kinase Nek9-like</fullName>
    </submittedName>
</protein>
<reference evidence="3" key="1">
    <citation type="journal article" date="2006" name="Science">
        <title>Ancient noncoding elements conserved in the human genome.</title>
        <authorList>
            <person name="Venkatesh B."/>
            <person name="Kirkness E.F."/>
            <person name="Loh Y.H."/>
            <person name="Halpern A.L."/>
            <person name="Lee A.P."/>
            <person name="Johnson J."/>
            <person name="Dandona N."/>
            <person name="Viswanathan L.D."/>
            <person name="Tay A."/>
            <person name="Venter J.C."/>
            <person name="Strausberg R.L."/>
            <person name="Brenner S."/>
        </authorList>
    </citation>
    <scope>NUCLEOTIDE SEQUENCE [LARGE SCALE GENOMIC DNA]</scope>
</reference>
<organism evidence="2 3">
    <name type="scientific">Callorhinchus milii</name>
    <name type="common">Ghost shark</name>
    <dbReference type="NCBI Taxonomy" id="7868"/>
    <lineage>
        <taxon>Eukaryota</taxon>
        <taxon>Metazoa</taxon>
        <taxon>Chordata</taxon>
        <taxon>Craniata</taxon>
        <taxon>Vertebrata</taxon>
        <taxon>Chondrichthyes</taxon>
        <taxon>Holocephali</taxon>
        <taxon>Chimaeriformes</taxon>
        <taxon>Callorhinchidae</taxon>
        <taxon>Callorhinchus</taxon>
    </lineage>
</organism>
<feature type="compositionally biased region" description="Polar residues" evidence="1">
    <location>
        <begin position="186"/>
        <end position="202"/>
    </location>
</feature>
<sequence length="202" mass="21284">QLPLCPCTLSPFACSLRSHSTPIFSSQARCAGETVVVGPGCVCGTLLEQVQELQVVVAQCVTQQQRLHEENQRLSCELKRISQGDEIRRLWLSVGALKQQSSECDRSRTAQCNSVPSPEPGVPSPEPCIPSPEPGVPSPEPGVSILESGVPNPDSGVPSLESCLNISSPESISLDASPESEGRTLPNPTAASVLGSNSCQIE</sequence>
<reference evidence="3" key="2">
    <citation type="journal article" date="2007" name="PLoS Biol.">
        <title>Survey sequencing and comparative analysis of the elephant shark (Callorhinchus milii) genome.</title>
        <authorList>
            <person name="Venkatesh B."/>
            <person name="Kirkness E.F."/>
            <person name="Loh Y.H."/>
            <person name="Halpern A.L."/>
            <person name="Lee A.P."/>
            <person name="Johnson J."/>
            <person name="Dandona N."/>
            <person name="Viswanathan L.D."/>
            <person name="Tay A."/>
            <person name="Venter J.C."/>
            <person name="Strausberg R.L."/>
            <person name="Brenner S."/>
        </authorList>
    </citation>
    <scope>NUCLEOTIDE SEQUENCE [LARGE SCALE GENOMIC DNA]</scope>
</reference>
<dbReference type="InParanoid" id="A0A4W3H9K8"/>
<reference evidence="3" key="3">
    <citation type="journal article" date="2014" name="Nature">
        <title>Elephant shark genome provides unique insights into gnathostome evolution.</title>
        <authorList>
            <consortium name="International Elephant Shark Genome Sequencing Consortium"/>
            <person name="Venkatesh B."/>
            <person name="Lee A.P."/>
            <person name="Ravi V."/>
            <person name="Maurya A.K."/>
            <person name="Lian M.M."/>
            <person name="Swann J.B."/>
            <person name="Ohta Y."/>
            <person name="Flajnik M.F."/>
            <person name="Sutoh Y."/>
            <person name="Kasahara M."/>
            <person name="Hoon S."/>
            <person name="Gangu V."/>
            <person name="Roy S.W."/>
            <person name="Irimia M."/>
            <person name="Korzh V."/>
            <person name="Kondrychyn I."/>
            <person name="Lim Z.W."/>
            <person name="Tay B.H."/>
            <person name="Tohari S."/>
            <person name="Kong K.W."/>
            <person name="Ho S."/>
            <person name="Lorente-Galdos B."/>
            <person name="Quilez J."/>
            <person name="Marques-Bonet T."/>
            <person name="Raney B.J."/>
            <person name="Ingham P.W."/>
            <person name="Tay A."/>
            <person name="Hillier L.W."/>
            <person name="Minx P."/>
            <person name="Boehm T."/>
            <person name="Wilson R.K."/>
            <person name="Brenner S."/>
            <person name="Warren W.C."/>
        </authorList>
    </citation>
    <scope>NUCLEOTIDE SEQUENCE [LARGE SCALE GENOMIC DNA]</scope>
</reference>
<proteinExistence type="predicted"/>
<evidence type="ECO:0000313" key="2">
    <source>
        <dbReference type="Ensembl" id="ENSCMIP00000013558.1"/>
    </source>
</evidence>
<dbReference type="AlphaFoldDB" id="A0A4W3H9K8"/>
<dbReference type="Ensembl" id="ENSCMIT00000013855.1">
    <property type="protein sequence ID" value="ENSCMIP00000013558.1"/>
    <property type="gene ID" value="ENSCMIG00000006788.1"/>
</dbReference>
<reference evidence="2" key="5">
    <citation type="submission" date="2025-09" db="UniProtKB">
        <authorList>
            <consortium name="Ensembl"/>
        </authorList>
    </citation>
    <scope>IDENTIFICATION</scope>
</reference>
<keyword evidence="3" id="KW-1185">Reference proteome</keyword>
<evidence type="ECO:0000256" key="1">
    <source>
        <dbReference type="SAM" id="MobiDB-lite"/>
    </source>
</evidence>
<accession>A0A4W3H9K8</accession>
<name>A0A4W3H9K8_CALMI</name>